<comment type="caution">
    <text evidence="3">The sequence shown here is derived from an EMBL/GenBank/DDBJ whole genome shotgun (WGS) entry which is preliminary data.</text>
</comment>
<feature type="domain" description="F-box" evidence="2">
    <location>
        <begin position="170"/>
        <end position="218"/>
    </location>
</feature>
<dbReference type="Gene3D" id="3.80.10.10">
    <property type="entry name" value="Ribonuclease Inhibitor"/>
    <property type="match status" value="1"/>
</dbReference>
<dbReference type="EMBL" id="WJQU01000004">
    <property type="protein sequence ID" value="KAJ6635598.1"/>
    <property type="molecule type" value="Genomic_DNA"/>
</dbReference>
<evidence type="ECO:0000313" key="3">
    <source>
        <dbReference type="EMBL" id="KAJ6635598.1"/>
    </source>
</evidence>
<dbReference type="InterPro" id="IPR036047">
    <property type="entry name" value="F-box-like_dom_sf"/>
</dbReference>
<feature type="signal peptide" evidence="1">
    <location>
        <begin position="1"/>
        <end position="17"/>
    </location>
</feature>
<organism evidence="3 4">
    <name type="scientific">Pseudolycoriella hygida</name>
    <dbReference type="NCBI Taxonomy" id="35572"/>
    <lineage>
        <taxon>Eukaryota</taxon>
        <taxon>Metazoa</taxon>
        <taxon>Ecdysozoa</taxon>
        <taxon>Arthropoda</taxon>
        <taxon>Hexapoda</taxon>
        <taxon>Insecta</taxon>
        <taxon>Pterygota</taxon>
        <taxon>Neoptera</taxon>
        <taxon>Endopterygota</taxon>
        <taxon>Diptera</taxon>
        <taxon>Nematocera</taxon>
        <taxon>Sciaroidea</taxon>
        <taxon>Sciaridae</taxon>
        <taxon>Pseudolycoriella</taxon>
    </lineage>
</organism>
<keyword evidence="4" id="KW-1185">Reference proteome</keyword>
<dbReference type="InterPro" id="IPR001810">
    <property type="entry name" value="F-box_dom"/>
</dbReference>
<dbReference type="SUPFAM" id="SSF81383">
    <property type="entry name" value="F-box domain"/>
    <property type="match status" value="1"/>
</dbReference>
<name>A0A9Q0MPC4_9DIPT</name>
<protein>
    <recommendedName>
        <fullName evidence="2">F-box domain-containing protein</fullName>
    </recommendedName>
</protein>
<dbReference type="SUPFAM" id="SSF52047">
    <property type="entry name" value="RNI-like"/>
    <property type="match status" value="1"/>
</dbReference>
<proteinExistence type="predicted"/>
<reference evidence="3" key="1">
    <citation type="submission" date="2022-07" db="EMBL/GenBank/DDBJ databases">
        <authorList>
            <person name="Trinca V."/>
            <person name="Uliana J.V.C."/>
            <person name="Torres T.T."/>
            <person name="Ward R.J."/>
            <person name="Monesi N."/>
        </authorList>
    </citation>
    <scope>NUCLEOTIDE SEQUENCE</scope>
    <source>
        <strain evidence="3">HSMRA1968</strain>
        <tissue evidence="3">Whole embryos</tissue>
    </source>
</reference>
<dbReference type="Proteomes" id="UP001151699">
    <property type="component" value="Chromosome C"/>
</dbReference>
<evidence type="ECO:0000256" key="1">
    <source>
        <dbReference type="SAM" id="SignalP"/>
    </source>
</evidence>
<gene>
    <name evidence="3" type="ORF">Bhyg_14184</name>
</gene>
<feature type="chain" id="PRO_5040483076" description="F-box domain-containing protein" evidence="1">
    <location>
        <begin position="18"/>
        <end position="581"/>
    </location>
</feature>
<dbReference type="PANTHER" id="PTHR13318">
    <property type="entry name" value="PARTNER OF PAIRED, ISOFORM B-RELATED"/>
    <property type="match status" value="1"/>
</dbReference>
<dbReference type="InterPro" id="IPR032675">
    <property type="entry name" value="LRR_dom_sf"/>
</dbReference>
<dbReference type="GO" id="GO:0031146">
    <property type="term" value="P:SCF-dependent proteasomal ubiquitin-dependent protein catabolic process"/>
    <property type="evidence" value="ECO:0007669"/>
    <property type="project" value="TreeGrafter"/>
</dbReference>
<evidence type="ECO:0000259" key="2">
    <source>
        <dbReference type="PROSITE" id="PS50181"/>
    </source>
</evidence>
<dbReference type="OrthoDB" id="6435838at2759"/>
<sequence>MKFLLFCTIFFLATALAEEIEKPAESVKSEQLKAEPSKPKRQIVSLGYGHHAPYVAHASYVASAPIVHHAAPIVHHAAPLVHHAAYVAPYTAAIHHAAPIVSHAPIVHAASSYSISHQVHHPVYAHAPLISHAPLFSGNSHFVICTSKSGIVESYLCRSVLFAKMVTRSTASILCLDDMVLLQIATSLNIDDLINLGNTCKRFKYLAHYHLERRYRSVRWRKNGNAMKLCHARNIFPFIGKHLKAINLAYWSDHEVHKVLTLLATNCRLLDSITLDSIRMNRPFESDDSAMLSSMFKKLKQFSLKRCRWSGWCPLQRFFGENSTLEQLSIIDCCENDEIIYKMRLSGFTGLKELHLMECRNLLSAVQLQRCFENNDINILSFTNACTVNIFEQHLIRSLYTSVQSLTLNFYHGINFNQLQRLKSLKNLRLICDDLNNVDKFVSSVNPEIEQLEVVKIVITETFIEWLGTCTKLSHLTFESCYNSIGKEFFTALPKIQPNLKQLAYTYAIVTDYAIISMFKSLPTLRYLSLLGCNNLKTDTYVQMMEILTEDLRRPKLKFIPPQFESLKHLKKSEMFQKVIW</sequence>
<dbReference type="PROSITE" id="PS50181">
    <property type="entry name" value="FBOX"/>
    <property type="match status" value="1"/>
</dbReference>
<dbReference type="AlphaFoldDB" id="A0A9Q0MPC4"/>
<dbReference type="GO" id="GO:0019005">
    <property type="term" value="C:SCF ubiquitin ligase complex"/>
    <property type="evidence" value="ECO:0007669"/>
    <property type="project" value="TreeGrafter"/>
</dbReference>
<keyword evidence="1" id="KW-0732">Signal</keyword>
<accession>A0A9Q0MPC4</accession>
<evidence type="ECO:0000313" key="4">
    <source>
        <dbReference type="Proteomes" id="UP001151699"/>
    </source>
</evidence>